<keyword evidence="2" id="KW-1185">Reference proteome</keyword>
<evidence type="ECO:0000313" key="2">
    <source>
        <dbReference type="Proteomes" id="UP001060215"/>
    </source>
</evidence>
<dbReference type="EMBL" id="CM045767">
    <property type="protein sequence ID" value="KAI7997766.1"/>
    <property type="molecule type" value="Genomic_DNA"/>
</dbReference>
<dbReference type="Proteomes" id="UP001060215">
    <property type="component" value="Chromosome 10"/>
</dbReference>
<keyword evidence="1" id="KW-0808">Transferase</keyword>
<name>A0ACC0G9G0_9ERIC</name>
<accession>A0ACC0G9G0</accession>
<gene>
    <name evidence="1" type="ORF">LOK49_LG10G03003</name>
</gene>
<protein>
    <submittedName>
        <fullName evidence="1">L-type lectin-domain containing receptor kinase S.5</fullName>
    </submittedName>
</protein>
<proteinExistence type="predicted"/>
<keyword evidence="1" id="KW-0675">Receptor</keyword>
<evidence type="ECO:0000313" key="1">
    <source>
        <dbReference type="EMBL" id="KAI7997766.1"/>
    </source>
</evidence>
<organism evidence="1 2">
    <name type="scientific">Camellia lanceoleosa</name>
    <dbReference type="NCBI Taxonomy" id="1840588"/>
    <lineage>
        <taxon>Eukaryota</taxon>
        <taxon>Viridiplantae</taxon>
        <taxon>Streptophyta</taxon>
        <taxon>Embryophyta</taxon>
        <taxon>Tracheophyta</taxon>
        <taxon>Spermatophyta</taxon>
        <taxon>Magnoliopsida</taxon>
        <taxon>eudicotyledons</taxon>
        <taxon>Gunneridae</taxon>
        <taxon>Pentapetalae</taxon>
        <taxon>asterids</taxon>
        <taxon>Ericales</taxon>
        <taxon>Theaceae</taxon>
        <taxon>Camellia</taxon>
    </lineage>
</organism>
<keyword evidence="1" id="KW-0418">Kinase</keyword>
<reference evidence="1 2" key="1">
    <citation type="journal article" date="2022" name="Plant J.">
        <title>Chromosome-level genome of Camellia lanceoleosa provides a valuable resource for understanding genome evolution and self-incompatibility.</title>
        <authorList>
            <person name="Gong W."/>
            <person name="Xiao S."/>
            <person name="Wang L."/>
            <person name="Liao Z."/>
            <person name="Chang Y."/>
            <person name="Mo W."/>
            <person name="Hu G."/>
            <person name="Li W."/>
            <person name="Zhao G."/>
            <person name="Zhu H."/>
            <person name="Hu X."/>
            <person name="Ji K."/>
            <person name="Xiang X."/>
            <person name="Song Q."/>
            <person name="Yuan D."/>
            <person name="Jin S."/>
            <person name="Zhang L."/>
        </authorList>
    </citation>
    <scope>NUCLEOTIDE SEQUENCE [LARGE SCALE GENOMIC DNA]</scope>
    <source>
        <strain evidence="1">SQ_2022a</strain>
    </source>
</reference>
<sequence>MTTNASIFDDAIQVTKEARGMNITDLSGRVWYKKQFKLWSRKKNITATFNSTFVLNISPQGGPVGEGLAFILTTESGRGSIPKNSQGQWLGIANLTTNGSTQKDIVAVEFDTKKSYLDDIDDNHVGIDVNSVYSIKQVSLNDHNVNISSAKDVTVNIQYNGTSKTLSVFVFMTNETGGSQDNPILSMPLDLSKILLEDVFVGFSASTGENTEQLNCVKSWQFDSTDIDDDLSWVWIVIAVILVSLICGFSLLCYLRMKYRGQQVRDDDRRDVEQQIQSSATAPKKFRLKELKHATGNFNPKKELGRGGCGIVYKGLLDSKENNYSNGIVGWVWELYKSERIIDAIDTRLSGDFDEEQAECVLKLALACCHPNPHQRPTTRTVLQALAGEAAPPPIPKEKPAFMWPPMDPSFKEDLNNYFLERGEITPITVQNGR</sequence>
<comment type="caution">
    <text evidence="1">The sequence shown here is derived from an EMBL/GenBank/DDBJ whole genome shotgun (WGS) entry which is preliminary data.</text>
</comment>